<evidence type="ECO:0000313" key="2">
    <source>
        <dbReference type="Proteomes" id="UP000073816"/>
    </source>
</evidence>
<reference evidence="1 2" key="2">
    <citation type="journal article" date="2016" name="Genome Announc.">
        <title>Complete Genome Sequence of Algoriphagus sp. Strain M8-2, Isolated from a Brackish Lake.</title>
        <authorList>
            <person name="Muraguchi Y."/>
            <person name="Kushimoto K."/>
            <person name="Ohtsubo Y."/>
            <person name="Suzuki T."/>
            <person name="Dohra H."/>
            <person name="Kimbara K."/>
            <person name="Shintani M."/>
        </authorList>
    </citation>
    <scope>NUCLEOTIDE SEQUENCE [LARGE SCALE GENOMIC DNA]</scope>
    <source>
        <strain evidence="1 2">M8-2</strain>
    </source>
</reference>
<reference evidence="2" key="1">
    <citation type="submission" date="2015-09" db="EMBL/GenBank/DDBJ databases">
        <title>Complete sequence of Algoriphagus sp. M8-2.</title>
        <authorList>
            <person name="Shintani M."/>
        </authorList>
    </citation>
    <scope>NUCLEOTIDE SEQUENCE [LARGE SCALE GENOMIC DNA]</scope>
    <source>
        <strain evidence="2">M8-2</strain>
    </source>
</reference>
<dbReference type="EMBL" id="CP012836">
    <property type="protein sequence ID" value="AMQ55206.1"/>
    <property type="molecule type" value="Genomic_DNA"/>
</dbReference>
<dbReference type="AlphaFoldDB" id="A0A142EJA1"/>
<gene>
    <name evidence="1" type="ORF">AO498_02275</name>
</gene>
<accession>A0A142EJA1</accession>
<proteinExistence type="predicted"/>
<dbReference type="Gene3D" id="2.60.120.260">
    <property type="entry name" value="Galactose-binding domain-like"/>
    <property type="match status" value="1"/>
</dbReference>
<evidence type="ECO:0000313" key="1">
    <source>
        <dbReference type="EMBL" id="AMQ55206.1"/>
    </source>
</evidence>
<keyword evidence="2" id="KW-1185">Reference proteome</keyword>
<dbReference type="Proteomes" id="UP000073816">
    <property type="component" value="Chromosome"/>
</dbReference>
<name>A0A142EJA1_9BACT</name>
<dbReference type="PATRIC" id="fig|1727163.4.peg.478"/>
<protein>
    <submittedName>
        <fullName evidence="1">Uncharacterized protein</fullName>
    </submittedName>
</protein>
<organism evidence="1 2">
    <name type="scientific">Algoriphagus sanaruensis</name>
    <dbReference type="NCBI Taxonomy" id="1727163"/>
    <lineage>
        <taxon>Bacteria</taxon>
        <taxon>Pseudomonadati</taxon>
        <taxon>Bacteroidota</taxon>
        <taxon>Cytophagia</taxon>
        <taxon>Cytophagales</taxon>
        <taxon>Cyclobacteriaceae</taxon>
        <taxon>Algoriphagus</taxon>
    </lineage>
</organism>
<sequence>MDTFSIMRNLYFLFLLFFFSCQEEEFLPKGAQLMLNPNLSQFKDSVDPWKPSNLDGIQMGVSREIFMSGNRSLFIENQDPTKASAASWSQTYTGPMPLPGSTLELVAFIKGENVQDLTAGGRPYIMVKTFPQVKQISVAGTSLDMQGDFDWVLVKATLENFPKDAERIEVSVNVPDLTIGKLYIDEINLTVK</sequence>
<dbReference type="KEGG" id="alm:AO498_02275"/>